<dbReference type="OrthoDB" id="6362319at2759"/>
<keyword evidence="1" id="KW-1133">Transmembrane helix</keyword>
<evidence type="ECO:0000313" key="4">
    <source>
        <dbReference type="Proteomes" id="UP000789390"/>
    </source>
</evidence>
<feature type="transmembrane region" description="Helical" evidence="1">
    <location>
        <begin position="177"/>
        <end position="203"/>
    </location>
</feature>
<organism evidence="3 4">
    <name type="scientific">Daphnia galeata</name>
    <dbReference type="NCBI Taxonomy" id="27404"/>
    <lineage>
        <taxon>Eukaryota</taxon>
        <taxon>Metazoa</taxon>
        <taxon>Ecdysozoa</taxon>
        <taxon>Arthropoda</taxon>
        <taxon>Crustacea</taxon>
        <taxon>Branchiopoda</taxon>
        <taxon>Diplostraca</taxon>
        <taxon>Cladocera</taxon>
        <taxon>Anomopoda</taxon>
        <taxon>Daphniidae</taxon>
        <taxon>Daphnia</taxon>
    </lineage>
</organism>
<dbReference type="AlphaFoldDB" id="A0A8J2WG24"/>
<dbReference type="Proteomes" id="UP000789390">
    <property type="component" value="Unassembled WGS sequence"/>
</dbReference>
<proteinExistence type="predicted"/>
<evidence type="ECO:0000313" key="3">
    <source>
        <dbReference type="EMBL" id="CAH0098191.1"/>
    </source>
</evidence>
<dbReference type="PANTHER" id="PTHR41158">
    <property type="entry name" value="AGAP010294-PA"/>
    <property type="match status" value="1"/>
</dbReference>
<sequence length="328" mass="36059">MNKFVAVYCACSLLVLSLVADEVVKSSSDVAKLPSEVENNIAFNFINNKRSSNNVEEVEEELESELELKRMLNFVTPLMAIFQQRKAKLEVTRPKRSSETNPAEFFTEDLNTSLLELAEVGRKRGSGRRPMYKSSQTIQPDRSGYGYGDYSSGSSYGGGGGGGSYGCCDKKDDLLPILALTALSLLLLYLIAIATTTTAAAAVRNRRSQSGLIDDSLNDNDLMDDDNFEPDIEMLDAPTWVSMVDELWKYGEDESSDVCALKALCRMNRLALDSPGTTGLAVSLSSVPLSYLLHHRHQSGFLTYLDASLMGRYAENCTIMFSGCPRLN</sequence>
<feature type="chain" id="PRO_5035157860" evidence="2">
    <location>
        <begin position="21"/>
        <end position="328"/>
    </location>
</feature>
<accession>A0A8J2WG24</accession>
<gene>
    <name evidence="3" type="ORF">DGAL_LOCUS238</name>
</gene>
<name>A0A8J2WG24_9CRUS</name>
<dbReference type="PANTHER" id="PTHR41158:SF2">
    <property type="entry name" value="AGAP010294-PA"/>
    <property type="match status" value="1"/>
</dbReference>
<comment type="caution">
    <text evidence="3">The sequence shown here is derived from an EMBL/GenBank/DDBJ whole genome shotgun (WGS) entry which is preliminary data.</text>
</comment>
<dbReference type="EMBL" id="CAKKLH010000001">
    <property type="protein sequence ID" value="CAH0098191.1"/>
    <property type="molecule type" value="Genomic_DNA"/>
</dbReference>
<keyword evidence="4" id="KW-1185">Reference proteome</keyword>
<protein>
    <submittedName>
        <fullName evidence="3">Uncharacterized protein</fullName>
    </submittedName>
</protein>
<keyword evidence="2" id="KW-0732">Signal</keyword>
<evidence type="ECO:0000256" key="1">
    <source>
        <dbReference type="SAM" id="Phobius"/>
    </source>
</evidence>
<evidence type="ECO:0000256" key="2">
    <source>
        <dbReference type="SAM" id="SignalP"/>
    </source>
</evidence>
<reference evidence="3" key="1">
    <citation type="submission" date="2021-11" db="EMBL/GenBank/DDBJ databases">
        <authorList>
            <person name="Schell T."/>
        </authorList>
    </citation>
    <scope>NUCLEOTIDE SEQUENCE</scope>
    <source>
        <strain evidence="3">M5</strain>
    </source>
</reference>
<feature type="signal peptide" evidence="2">
    <location>
        <begin position="1"/>
        <end position="20"/>
    </location>
</feature>
<keyword evidence="1" id="KW-0812">Transmembrane</keyword>
<keyword evidence="1" id="KW-0472">Membrane</keyword>